<dbReference type="InterPro" id="IPR008579">
    <property type="entry name" value="UGlyAH_Cupin_dom"/>
</dbReference>
<dbReference type="Gene3D" id="2.60.120.10">
    <property type="entry name" value="Jelly Rolls"/>
    <property type="match status" value="1"/>
</dbReference>
<dbReference type="PANTHER" id="PTHR40943:SF1">
    <property type="entry name" value="CYTOPLASMIC PROTEIN"/>
    <property type="match status" value="1"/>
</dbReference>
<evidence type="ECO:0000313" key="4">
    <source>
        <dbReference type="Proteomes" id="UP000654471"/>
    </source>
</evidence>
<dbReference type="PANTHER" id="PTHR40943">
    <property type="entry name" value="CYTOPLASMIC PROTEIN-RELATED"/>
    <property type="match status" value="1"/>
</dbReference>
<dbReference type="SUPFAM" id="SSF51182">
    <property type="entry name" value="RmlC-like cupins"/>
    <property type="match status" value="1"/>
</dbReference>
<evidence type="ECO:0000259" key="2">
    <source>
        <dbReference type="Pfam" id="PF05899"/>
    </source>
</evidence>
<keyword evidence="4" id="KW-1185">Reference proteome</keyword>
<dbReference type="Proteomes" id="UP000654471">
    <property type="component" value="Unassembled WGS sequence"/>
</dbReference>
<gene>
    <name evidence="3" type="ORF">GCM10010211_57710</name>
</gene>
<evidence type="ECO:0000256" key="1">
    <source>
        <dbReference type="SAM" id="MobiDB-lite"/>
    </source>
</evidence>
<feature type="domain" description="(S)-ureidoglycine aminohydrolase cupin" evidence="2">
    <location>
        <begin position="108"/>
        <end position="179"/>
    </location>
</feature>
<dbReference type="InterPro" id="IPR011051">
    <property type="entry name" value="RmlC_Cupin_sf"/>
</dbReference>
<proteinExistence type="predicted"/>
<feature type="compositionally biased region" description="Low complexity" evidence="1">
    <location>
        <begin position="1"/>
        <end position="13"/>
    </location>
</feature>
<comment type="caution">
    <text evidence="3">The sequence shown here is derived from an EMBL/GenBank/DDBJ whole genome shotgun (WGS) entry which is preliminary data.</text>
</comment>
<organism evidence="3 4">
    <name type="scientific">Streptomyces albospinus</name>
    <dbReference type="NCBI Taxonomy" id="285515"/>
    <lineage>
        <taxon>Bacteria</taxon>
        <taxon>Bacillati</taxon>
        <taxon>Actinomycetota</taxon>
        <taxon>Actinomycetes</taxon>
        <taxon>Kitasatosporales</taxon>
        <taxon>Streptomycetaceae</taxon>
        <taxon>Streptomyces</taxon>
    </lineage>
</organism>
<feature type="compositionally biased region" description="Low complexity" evidence="1">
    <location>
        <begin position="52"/>
        <end position="68"/>
    </location>
</feature>
<name>A0ABQ2VFF0_9ACTN</name>
<evidence type="ECO:0000313" key="3">
    <source>
        <dbReference type="EMBL" id="GGU84133.1"/>
    </source>
</evidence>
<feature type="region of interest" description="Disordered" evidence="1">
    <location>
        <begin position="1"/>
        <end position="68"/>
    </location>
</feature>
<accession>A0ABQ2VFF0</accession>
<protein>
    <recommendedName>
        <fullName evidence="2">(S)-ureidoglycine aminohydrolase cupin domain-containing protein</fullName>
    </recommendedName>
</protein>
<dbReference type="InterPro" id="IPR014710">
    <property type="entry name" value="RmlC-like_jellyroll"/>
</dbReference>
<sequence length="183" mass="18950">MTTADLDSTTADTEPGSTGDGTGRAPVGDASPAPSTSSESVASREPVASFTSDAPSASPEHPASSASPASFVVNVPGIADADLEPEPLDPEQVVSGEPMVTGKVLWESPDGRQIRGIWQITPGVVTDTEANELFVVVSGRATIEVEGGQVLEVGPGDACILREGDRTQWTVHETLRKAYHISL</sequence>
<dbReference type="Pfam" id="PF05899">
    <property type="entry name" value="Cupin_3"/>
    <property type="match status" value="1"/>
</dbReference>
<dbReference type="EMBL" id="BMRP01000024">
    <property type="protein sequence ID" value="GGU84133.1"/>
    <property type="molecule type" value="Genomic_DNA"/>
</dbReference>
<reference evidence="4" key="1">
    <citation type="journal article" date="2019" name="Int. J. Syst. Evol. Microbiol.">
        <title>The Global Catalogue of Microorganisms (GCM) 10K type strain sequencing project: providing services to taxonomists for standard genome sequencing and annotation.</title>
        <authorList>
            <consortium name="The Broad Institute Genomics Platform"/>
            <consortium name="The Broad Institute Genome Sequencing Center for Infectious Disease"/>
            <person name="Wu L."/>
            <person name="Ma J."/>
        </authorList>
    </citation>
    <scope>NUCLEOTIDE SEQUENCE [LARGE SCALE GENOMIC DNA]</scope>
    <source>
        <strain evidence="4">JCM 3399</strain>
    </source>
</reference>